<evidence type="ECO:0000259" key="16">
    <source>
        <dbReference type="Pfam" id="PF00905"/>
    </source>
</evidence>
<dbReference type="GO" id="GO:0008955">
    <property type="term" value="F:peptidoglycan glycosyltransferase activity"/>
    <property type="evidence" value="ECO:0007669"/>
    <property type="project" value="UniProtKB-EC"/>
</dbReference>
<keyword evidence="8" id="KW-0133">Cell shape</keyword>
<dbReference type="InterPro" id="IPR001460">
    <property type="entry name" value="PCN-bd_Tpept"/>
</dbReference>
<evidence type="ECO:0000256" key="13">
    <source>
        <dbReference type="ARBA" id="ARBA00049902"/>
    </source>
</evidence>
<evidence type="ECO:0000256" key="8">
    <source>
        <dbReference type="ARBA" id="ARBA00022960"/>
    </source>
</evidence>
<protein>
    <submittedName>
        <fullName evidence="18">Penicillin-binding protein 1A</fullName>
    </submittedName>
</protein>
<keyword evidence="10" id="KW-0511">Multifunctional enzyme</keyword>
<keyword evidence="4" id="KW-0645">Protease</keyword>
<comment type="caution">
    <text evidence="18">The sequence shown here is derived from an EMBL/GenBank/DDBJ whole genome shotgun (WGS) entry which is preliminary data.</text>
</comment>
<feature type="region of interest" description="Disordered" evidence="14">
    <location>
        <begin position="1"/>
        <end position="22"/>
    </location>
</feature>
<dbReference type="GO" id="GO:0030288">
    <property type="term" value="C:outer membrane-bounded periplasmic space"/>
    <property type="evidence" value="ECO:0007669"/>
    <property type="project" value="TreeGrafter"/>
</dbReference>
<comment type="similarity">
    <text evidence="1">In the C-terminal section; belongs to the transpeptidase family.</text>
</comment>
<dbReference type="PANTHER" id="PTHR32282">
    <property type="entry name" value="BINDING PROTEIN TRANSPEPTIDASE, PUTATIVE-RELATED"/>
    <property type="match status" value="1"/>
</dbReference>
<name>A0A0R1GJZ7_9LACO</name>
<dbReference type="InterPro" id="IPR012338">
    <property type="entry name" value="Beta-lactam/transpept-like"/>
</dbReference>
<dbReference type="FunFam" id="1.10.3810.10:FF:000001">
    <property type="entry name" value="Penicillin-binding protein 1A"/>
    <property type="match status" value="1"/>
</dbReference>
<reference evidence="18 19" key="1">
    <citation type="journal article" date="2015" name="Genome Announc.">
        <title>Expanding the biotechnology potential of lactobacilli through comparative genomics of 213 strains and associated genera.</title>
        <authorList>
            <person name="Sun Z."/>
            <person name="Harris H.M."/>
            <person name="McCann A."/>
            <person name="Guo C."/>
            <person name="Argimon S."/>
            <person name="Zhang W."/>
            <person name="Yang X."/>
            <person name="Jeffery I.B."/>
            <person name="Cooney J.C."/>
            <person name="Kagawa T.F."/>
            <person name="Liu W."/>
            <person name="Song Y."/>
            <person name="Salvetti E."/>
            <person name="Wrobel A."/>
            <person name="Rasinkangas P."/>
            <person name="Parkhill J."/>
            <person name="Rea M.C."/>
            <person name="O'Sullivan O."/>
            <person name="Ritari J."/>
            <person name="Douillard F.P."/>
            <person name="Paul Ross R."/>
            <person name="Yang R."/>
            <person name="Briner A.E."/>
            <person name="Felis G.E."/>
            <person name="de Vos W.M."/>
            <person name="Barrangou R."/>
            <person name="Klaenhammer T.R."/>
            <person name="Caufield P.W."/>
            <person name="Cui Y."/>
            <person name="Zhang H."/>
            <person name="O'Toole P.W."/>
        </authorList>
    </citation>
    <scope>NUCLEOTIDE SEQUENCE [LARGE SCALE GENOMIC DNA]</scope>
    <source>
        <strain evidence="18 19">DSM 20003</strain>
    </source>
</reference>
<dbReference type="InterPro" id="IPR001264">
    <property type="entry name" value="Glyco_trans_51"/>
</dbReference>
<keyword evidence="15" id="KW-0812">Transmembrane</keyword>
<keyword evidence="6" id="KW-0808">Transferase</keyword>
<evidence type="ECO:0000256" key="14">
    <source>
        <dbReference type="SAM" id="MobiDB-lite"/>
    </source>
</evidence>
<keyword evidence="19" id="KW-1185">Reference proteome</keyword>
<dbReference type="GO" id="GO:0006508">
    <property type="term" value="P:proteolysis"/>
    <property type="evidence" value="ECO:0007669"/>
    <property type="project" value="UniProtKB-KW"/>
</dbReference>
<dbReference type="InterPro" id="IPR023346">
    <property type="entry name" value="Lysozyme-like_dom_sf"/>
</dbReference>
<evidence type="ECO:0000256" key="11">
    <source>
        <dbReference type="ARBA" id="ARBA00023316"/>
    </source>
</evidence>
<evidence type="ECO:0000256" key="9">
    <source>
        <dbReference type="ARBA" id="ARBA00022984"/>
    </source>
</evidence>
<feature type="compositionally biased region" description="Polar residues" evidence="14">
    <location>
        <begin position="1"/>
        <end position="10"/>
    </location>
</feature>
<gene>
    <name evidence="18" type="ORF">FC07_GL000878</name>
</gene>
<evidence type="ECO:0000313" key="18">
    <source>
        <dbReference type="EMBL" id="KRK34312.1"/>
    </source>
</evidence>
<keyword evidence="7" id="KW-0378">Hydrolase</keyword>
<dbReference type="STRING" id="1423726.FC07_GL000878"/>
<dbReference type="OrthoDB" id="9766909at2"/>
<dbReference type="SUPFAM" id="SSF56601">
    <property type="entry name" value="beta-lactamase/transpeptidase-like"/>
    <property type="match status" value="1"/>
</dbReference>
<keyword evidence="9" id="KW-0573">Peptidoglycan synthesis</keyword>
<sequence length="783" mass="84274">MASNNQNSRVARNRDNQPPKGHHPIRRVIGILLAVFVALLVLGGGLFTYYAMSAPKVTTAKLSSQAASIIYDSQGTEIKTLGLENRTSVTESQIPQQLKDAVVSIEDRRFYTNIGIDPVRIVGALFANVRGSSGLQGGSTLTQQLIKLSVFSTKASDQTIKRKAQEAWLALKVDRTYSKEQILEFYMNKVYLSNGVYGMGTAAKYYYGKSLNQLSLPQLALIAGMPQAPSSYDPYVNLSAAKERRDTVLQAMVTNKKISASQAQQAEATPITTGLKKQTTNSTNTNDPTIDAYVSQVISEVKKKTGLNPYTAGLKIYTNLNLKLQKRLYDIVNTNNYVSFPDNTMQTGVTMTNVNNGKVMAMIGGRKSNVQLGLNRAVQTTRSNGSTMKPMLDYGPAIEYLNYSTYHQMNDSAYTYPGTNVQLNDWDFKYLGKISMRTALAQSRNIPAVKTLNKVGISRATQFVNGLGISFDKTLTLSNAIGADVSSLQEAAAYSAFANGGTYYQPYVIHKVTKPDGTSINYNASGKRAMKKSTAYMITDMLKDVIKTGTGTQAAISGLYQAGKTGTTNYSDDELSNNSNINSNESKDSWFTGYTRNYAISVWTGYDQPEKNGLDANDQRIAGLIYQSLMSYAYQTTNANNLNWTKPSSVIAENILKGSSPAKIAASGSSYTRELFIRGTQPTTVASSTKHSSSKTSLESKIASSGLTSTDSSSSSANSSVSSSASSASEAASSASQASEASSSQTQQQSDSNAANTTTSSETTTQGNTTTTTTTTTTSGGSH</sequence>
<dbReference type="RefSeq" id="WP_057905287.1">
    <property type="nucleotide sequence ID" value="NZ_AZDA01000093.1"/>
</dbReference>
<feature type="region of interest" description="Disordered" evidence="14">
    <location>
        <begin position="681"/>
        <end position="783"/>
    </location>
</feature>
<evidence type="ECO:0000256" key="7">
    <source>
        <dbReference type="ARBA" id="ARBA00022801"/>
    </source>
</evidence>
<accession>A0A0R1GJZ7</accession>
<dbReference type="GO" id="GO:0071555">
    <property type="term" value="P:cell wall organization"/>
    <property type="evidence" value="ECO:0007669"/>
    <property type="project" value="UniProtKB-KW"/>
</dbReference>
<dbReference type="GO" id="GO:0008360">
    <property type="term" value="P:regulation of cell shape"/>
    <property type="evidence" value="ECO:0007669"/>
    <property type="project" value="UniProtKB-KW"/>
</dbReference>
<keyword evidence="15" id="KW-1133">Transmembrane helix</keyword>
<dbReference type="Gene3D" id="1.10.3810.10">
    <property type="entry name" value="Biosynthetic peptidoglycan transglycosylase-like"/>
    <property type="match status" value="1"/>
</dbReference>
<dbReference type="GO" id="GO:0008658">
    <property type="term" value="F:penicillin binding"/>
    <property type="evidence" value="ECO:0007669"/>
    <property type="project" value="InterPro"/>
</dbReference>
<dbReference type="PATRIC" id="fig|1423726.3.peg.902"/>
<evidence type="ECO:0000256" key="3">
    <source>
        <dbReference type="ARBA" id="ARBA00022645"/>
    </source>
</evidence>
<keyword evidence="11" id="KW-0961">Cell wall biogenesis/degradation</keyword>
<evidence type="ECO:0000256" key="1">
    <source>
        <dbReference type="ARBA" id="ARBA00007090"/>
    </source>
</evidence>
<dbReference type="Pfam" id="PF00905">
    <property type="entry name" value="Transpeptidase"/>
    <property type="match status" value="1"/>
</dbReference>
<evidence type="ECO:0000259" key="17">
    <source>
        <dbReference type="Pfam" id="PF00912"/>
    </source>
</evidence>
<comment type="catalytic activity">
    <reaction evidence="12">
        <text>Preferential cleavage: (Ac)2-L-Lys-D-Ala-|-D-Ala. Also transpeptidation of peptidyl-alanyl moieties that are N-acyl substituents of D-alanine.</text>
        <dbReference type="EC" id="3.4.16.4"/>
    </reaction>
</comment>
<dbReference type="InterPro" id="IPR050396">
    <property type="entry name" value="Glycosyltr_51/Transpeptidase"/>
</dbReference>
<dbReference type="Proteomes" id="UP000051461">
    <property type="component" value="Unassembled WGS sequence"/>
</dbReference>
<feature type="domain" description="Glycosyl transferase family 51" evidence="17">
    <location>
        <begin position="75"/>
        <end position="252"/>
    </location>
</feature>
<evidence type="ECO:0000256" key="4">
    <source>
        <dbReference type="ARBA" id="ARBA00022670"/>
    </source>
</evidence>
<evidence type="ECO:0000256" key="6">
    <source>
        <dbReference type="ARBA" id="ARBA00022679"/>
    </source>
</evidence>
<dbReference type="EMBL" id="AZDA01000093">
    <property type="protein sequence ID" value="KRK34312.1"/>
    <property type="molecule type" value="Genomic_DNA"/>
</dbReference>
<evidence type="ECO:0000256" key="15">
    <source>
        <dbReference type="SAM" id="Phobius"/>
    </source>
</evidence>
<comment type="catalytic activity">
    <reaction evidence="13">
        <text>[GlcNAc-(1-&gt;4)-Mur2Ac(oyl-L-Ala-gamma-D-Glu-L-Lys-D-Ala-D-Ala)](n)-di-trans,octa-cis-undecaprenyl diphosphate + beta-D-GlcNAc-(1-&gt;4)-Mur2Ac(oyl-L-Ala-gamma-D-Glu-L-Lys-D-Ala-D-Ala)-di-trans,octa-cis-undecaprenyl diphosphate = [GlcNAc-(1-&gt;4)-Mur2Ac(oyl-L-Ala-gamma-D-Glu-L-Lys-D-Ala-D-Ala)](n+1)-di-trans,octa-cis-undecaprenyl diphosphate + di-trans,octa-cis-undecaprenyl diphosphate + H(+)</text>
        <dbReference type="Rhea" id="RHEA:23708"/>
        <dbReference type="Rhea" id="RHEA-COMP:9602"/>
        <dbReference type="Rhea" id="RHEA-COMP:9603"/>
        <dbReference type="ChEBI" id="CHEBI:15378"/>
        <dbReference type="ChEBI" id="CHEBI:58405"/>
        <dbReference type="ChEBI" id="CHEBI:60033"/>
        <dbReference type="ChEBI" id="CHEBI:78435"/>
        <dbReference type="EC" id="2.4.99.28"/>
    </reaction>
</comment>
<dbReference type="PANTHER" id="PTHR32282:SF29">
    <property type="entry name" value="PENICILLIN-BINDING PROTEIN 1A"/>
    <property type="match status" value="1"/>
</dbReference>
<dbReference type="NCBIfam" id="TIGR02074">
    <property type="entry name" value="PBP_1a_fam"/>
    <property type="match status" value="1"/>
</dbReference>
<evidence type="ECO:0000256" key="10">
    <source>
        <dbReference type="ARBA" id="ARBA00023268"/>
    </source>
</evidence>
<proteinExistence type="inferred from homology"/>
<evidence type="ECO:0000313" key="19">
    <source>
        <dbReference type="Proteomes" id="UP000051461"/>
    </source>
</evidence>
<evidence type="ECO:0000256" key="12">
    <source>
        <dbReference type="ARBA" id="ARBA00034000"/>
    </source>
</evidence>
<comment type="similarity">
    <text evidence="2">In the N-terminal section; belongs to the glycosyltransferase 51 family.</text>
</comment>
<organism evidence="18 19">
    <name type="scientific">Loigolactobacillus bifermentans DSM 20003</name>
    <dbReference type="NCBI Taxonomy" id="1423726"/>
    <lineage>
        <taxon>Bacteria</taxon>
        <taxon>Bacillati</taxon>
        <taxon>Bacillota</taxon>
        <taxon>Bacilli</taxon>
        <taxon>Lactobacillales</taxon>
        <taxon>Lactobacillaceae</taxon>
        <taxon>Loigolactobacillus</taxon>
    </lineage>
</organism>
<feature type="domain" description="Penicillin-binding protein transpeptidase" evidence="16">
    <location>
        <begin position="348"/>
        <end position="627"/>
    </location>
</feature>
<evidence type="ECO:0000256" key="5">
    <source>
        <dbReference type="ARBA" id="ARBA00022676"/>
    </source>
</evidence>
<evidence type="ECO:0000256" key="2">
    <source>
        <dbReference type="ARBA" id="ARBA00007739"/>
    </source>
</evidence>
<keyword evidence="3" id="KW-0121">Carboxypeptidase</keyword>
<dbReference type="GO" id="GO:0009002">
    <property type="term" value="F:serine-type D-Ala-D-Ala carboxypeptidase activity"/>
    <property type="evidence" value="ECO:0007669"/>
    <property type="project" value="UniProtKB-EC"/>
</dbReference>
<feature type="compositionally biased region" description="Low complexity" evidence="14">
    <location>
        <begin position="683"/>
        <end position="783"/>
    </location>
</feature>
<dbReference type="SUPFAM" id="SSF53955">
    <property type="entry name" value="Lysozyme-like"/>
    <property type="match status" value="1"/>
</dbReference>
<keyword evidence="15" id="KW-0472">Membrane</keyword>
<feature type="transmembrane region" description="Helical" evidence="15">
    <location>
        <begin position="28"/>
        <end position="52"/>
    </location>
</feature>
<dbReference type="Gene3D" id="3.40.710.10">
    <property type="entry name" value="DD-peptidase/beta-lactamase superfamily"/>
    <property type="match status" value="1"/>
</dbReference>
<dbReference type="GO" id="GO:0009252">
    <property type="term" value="P:peptidoglycan biosynthetic process"/>
    <property type="evidence" value="ECO:0007669"/>
    <property type="project" value="UniProtKB-KW"/>
</dbReference>
<dbReference type="InterPro" id="IPR036950">
    <property type="entry name" value="PBP_transglycosylase"/>
</dbReference>
<keyword evidence="5" id="KW-0328">Glycosyltransferase</keyword>
<dbReference type="AlphaFoldDB" id="A0A0R1GJZ7"/>
<dbReference type="Pfam" id="PF00912">
    <property type="entry name" value="Transgly"/>
    <property type="match status" value="1"/>
</dbReference>